<dbReference type="AlphaFoldDB" id="A0A090Q4B3"/>
<dbReference type="EMBL" id="BBML01000002">
    <property type="protein sequence ID" value="GAK96583.1"/>
    <property type="molecule type" value="Genomic_DNA"/>
</dbReference>
<protein>
    <submittedName>
        <fullName evidence="1">Uncharacterized protein</fullName>
    </submittedName>
</protein>
<reference evidence="1" key="1">
    <citation type="journal article" date="2014" name="Genome Announc.">
        <title>Draft Genome Sequences of Marine Flavobacterium Nonlabens Strains NR17, NR24, NR27, NR32, NR33, and Ara13.</title>
        <authorList>
            <person name="Nakanishi M."/>
            <person name="Meirelles P."/>
            <person name="Suzuki R."/>
            <person name="Takatani N."/>
            <person name="Mino S."/>
            <person name="Suda W."/>
            <person name="Oshima K."/>
            <person name="Hattori M."/>
            <person name="Ohkuma M."/>
            <person name="Hosokawa M."/>
            <person name="Miyashita K."/>
            <person name="Thompson F.L."/>
            <person name="Niwa A."/>
            <person name="Sawabe T."/>
            <person name="Sawabe T."/>
        </authorList>
    </citation>
    <scope>NUCLEOTIDE SEQUENCE [LARGE SCALE GENOMIC DNA]</scope>
    <source>
        <strain evidence="1">JCM 19294</strain>
    </source>
</reference>
<sequence length="48" mass="5646">MANRRYSEMNFEEVRGISRSLLICEAIRPRIKIIRQDLLGYLPVNVNP</sequence>
<accession>A0A090Q4B3</accession>
<keyword evidence="2" id="KW-1185">Reference proteome</keyword>
<name>A0A090Q4B3_9FLAO</name>
<gene>
    <name evidence="1" type="ORF">JCM19294_2096</name>
</gene>
<evidence type="ECO:0000313" key="1">
    <source>
        <dbReference type="EMBL" id="GAK96583.1"/>
    </source>
</evidence>
<proteinExistence type="predicted"/>
<organism evidence="1 2">
    <name type="scientific">Nonlabens tegetincola</name>
    <dbReference type="NCBI Taxonomy" id="323273"/>
    <lineage>
        <taxon>Bacteria</taxon>
        <taxon>Pseudomonadati</taxon>
        <taxon>Bacteroidota</taxon>
        <taxon>Flavobacteriia</taxon>
        <taxon>Flavobacteriales</taxon>
        <taxon>Flavobacteriaceae</taxon>
        <taxon>Nonlabens</taxon>
    </lineage>
</organism>
<evidence type="ECO:0000313" key="2">
    <source>
        <dbReference type="Proteomes" id="UP000029221"/>
    </source>
</evidence>
<comment type="caution">
    <text evidence="1">The sequence shown here is derived from an EMBL/GenBank/DDBJ whole genome shotgun (WGS) entry which is preliminary data.</text>
</comment>
<dbReference type="Proteomes" id="UP000029221">
    <property type="component" value="Unassembled WGS sequence"/>
</dbReference>